<name>A0A0G1X0D9_9BACT</name>
<dbReference type="CDD" id="cd02440">
    <property type="entry name" value="AdoMet_MTases"/>
    <property type="match status" value="1"/>
</dbReference>
<accession>A0A0G1X0D9</accession>
<dbReference type="AlphaFoldDB" id="A0A0G1X0D9"/>
<comment type="caution">
    <text evidence="2">The sequence shown here is derived from an EMBL/GenBank/DDBJ whole genome shotgun (WGS) entry which is preliminary data.</text>
</comment>
<dbReference type="Proteomes" id="UP000034273">
    <property type="component" value="Unassembled WGS sequence"/>
</dbReference>
<reference evidence="2 3" key="1">
    <citation type="journal article" date="2015" name="Nature">
        <title>rRNA introns, odd ribosomes, and small enigmatic genomes across a large radiation of phyla.</title>
        <authorList>
            <person name="Brown C.T."/>
            <person name="Hug L.A."/>
            <person name="Thomas B.C."/>
            <person name="Sharon I."/>
            <person name="Castelle C.J."/>
            <person name="Singh A."/>
            <person name="Wilkins M.J."/>
            <person name="Williams K.H."/>
            <person name="Banfield J.F."/>
        </authorList>
    </citation>
    <scope>NUCLEOTIDE SEQUENCE [LARGE SCALE GENOMIC DNA]</scope>
</reference>
<proteinExistence type="predicted"/>
<organism evidence="2 3">
    <name type="scientific">Candidatus Kaiserbacteria bacterium GW2011_GWA2_52_12</name>
    <dbReference type="NCBI Taxonomy" id="1618671"/>
    <lineage>
        <taxon>Bacteria</taxon>
        <taxon>Candidatus Kaiseribacteriota</taxon>
    </lineage>
</organism>
<dbReference type="EMBL" id="LCQW01000007">
    <property type="protein sequence ID" value="KKW24456.1"/>
    <property type="molecule type" value="Genomic_DNA"/>
</dbReference>
<dbReference type="InterPro" id="IPR029063">
    <property type="entry name" value="SAM-dependent_MTases_sf"/>
</dbReference>
<dbReference type="SUPFAM" id="SSF53335">
    <property type="entry name" value="S-adenosyl-L-methionine-dependent methyltransferases"/>
    <property type="match status" value="1"/>
</dbReference>
<dbReference type="InterPro" id="IPR025714">
    <property type="entry name" value="Methyltranfer_dom"/>
</dbReference>
<dbReference type="PANTHER" id="PTHR43591:SF24">
    <property type="entry name" value="2-METHOXY-6-POLYPRENYL-1,4-BENZOQUINOL METHYLASE, MITOCHONDRIAL"/>
    <property type="match status" value="1"/>
</dbReference>
<dbReference type="PANTHER" id="PTHR43591">
    <property type="entry name" value="METHYLTRANSFERASE"/>
    <property type="match status" value="1"/>
</dbReference>
<dbReference type="Pfam" id="PF13847">
    <property type="entry name" value="Methyltransf_31"/>
    <property type="match status" value="1"/>
</dbReference>
<feature type="domain" description="Methyltransferase" evidence="1">
    <location>
        <begin position="63"/>
        <end position="174"/>
    </location>
</feature>
<evidence type="ECO:0000313" key="2">
    <source>
        <dbReference type="EMBL" id="KKW24456.1"/>
    </source>
</evidence>
<dbReference type="STRING" id="1618671.UY67_C0007G0024"/>
<sequence>MAYELMPTVRLRGATKWRLFCYILMEMQKTAHHHSTTSDGRLSVGRQGFAHPHTNVGALGIGPGMAVADFGSGSGHYALAIAEALEGSGHIYAIDVQRDLLRRTHNEATKRGFKNVQILWGDLETSGGSKIADKHLDLVLISNLLFQVENKDAVLQEAARVLRPQGRLAIIDWSESFGGMGPVKNDVVAKNTALALANNHGFGLEREFSAGAHHYGLVFKSASHRSRTS</sequence>
<evidence type="ECO:0000259" key="1">
    <source>
        <dbReference type="Pfam" id="PF13847"/>
    </source>
</evidence>
<evidence type="ECO:0000313" key="3">
    <source>
        <dbReference type="Proteomes" id="UP000034273"/>
    </source>
</evidence>
<gene>
    <name evidence="2" type="ORF">UY67_C0007G0024</name>
</gene>
<dbReference type="Gene3D" id="3.40.50.150">
    <property type="entry name" value="Vaccinia Virus protein VP39"/>
    <property type="match status" value="1"/>
</dbReference>
<protein>
    <recommendedName>
        <fullName evidence="1">Methyltransferase domain-containing protein</fullName>
    </recommendedName>
</protein>
<dbReference type="GO" id="GO:0008168">
    <property type="term" value="F:methyltransferase activity"/>
    <property type="evidence" value="ECO:0007669"/>
    <property type="project" value="TreeGrafter"/>
</dbReference>